<dbReference type="AlphaFoldDB" id="A0A3M7I2J2"/>
<dbReference type="Proteomes" id="UP000281677">
    <property type="component" value="Unassembled WGS sequence"/>
</dbReference>
<feature type="region of interest" description="Disordered" evidence="1">
    <location>
        <begin position="65"/>
        <end position="85"/>
    </location>
</feature>
<evidence type="ECO:0000256" key="1">
    <source>
        <dbReference type="SAM" id="MobiDB-lite"/>
    </source>
</evidence>
<proteinExistence type="predicted"/>
<reference evidence="2 3" key="1">
    <citation type="journal article" date="2018" name="BMC Genomics">
        <title>Genomic evidence for intraspecific hybridization in a clonal and extremely halotolerant yeast.</title>
        <authorList>
            <person name="Gostincar C."/>
            <person name="Stajich J.E."/>
            <person name="Zupancic J."/>
            <person name="Zalar P."/>
            <person name="Gunde-Cimerman N."/>
        </authorList>
    </citation>
    <scope>NUCLEOTIDE SEQUENCE [LARGE SCALE GENOMIC DNA]</scope>
    <source>
        <strain evidence="2 3">EXF-120</strain>
    </source>
</reference>
<name>A0A3M7I2J2_HORWE</name>
<accession>A0A3M7I2J2</accession>
<comment type="caution">
    <text evidence="2">The sequence shown here is derived from an EMBL/GenBank/DDBJ whole genome shotgun (WGS) entry which is preliminary data.</text>
</comment>
<dbReference type="EMBL" id="QWIT01000927">
    <property type="protein sequence ID" value="RMZ19807.1"/>
    <property type="molecule type" value="Genomic_DNA"/>
</dbReference>
<organism evidence="2 3">
    <name type="scientific">Hortaea werneckii</name>
    <name type="common">Black yeast</name>
    <name type="synonym">Cladosporium werneckii</name>
    <dbReference type="NCBI Taxonomy" id="91943"/>
    <lineage>
        <taxon>Eukaryota</taxon>
        <taxon>Fungi</taxon>
        <taxon>Dikarya</taxon>
        <taxon>Ascomycota</taxon>
        <taxon>Pezizomycotina</taxon>
        <taxon>Dothideomycetes</taxon>
        <taxon>Dothideomycetidae</taxon>
        <taxon>Mycosphaerellales</taxon>
        <taxon>Teratosphaeriaceae</taxon>
        <taxon>Hortaea</taxon>
    </lineage>
</organism>
<protein>
    <submittedName>
        <fullName evidence="2">Uncharacterized protein</fullName>
    </submittedName>
</protein>
<dbReference type="OrthoDB" id="3942684at2759"/>
<evidence type="ECO:0000313" key="2">
    <source>
        <dbReference type="EMBL" id="RMZ19807.1"/>
    </source>
</evidence>
<sequence length="292" mass="31901">MAIAFLPPLDFARSGRNLATAATQSASQTIQPDRLEDDGASEYATTIASPIVSNANENASFAANTRSDATDECGPPDASKRKAGDNFKVLQPHHRFLRRQDTVNSRESKRLDKCATKGRGDDTGPECNTRMKRTWSAVSKRSTRQNEVKSYRCDIYATSSGDFHAALAECRQLVLEAEGKLLDDFTYPGGFLFQLPSNSTSPLANGDETAGGGRIGIVEWTKPFPQPLFNGLRLTPYGGAGELLVIPVPPHRSSAKQTEKTKMEQNEVAKKRVSSWVSNLATNYGRSMSYMS</sequence>
<evidence type="ECO:0000313" key="3">
    <source>
        <dbReference type="Proteomes" id="UP000281677"/>
    </source>
</evidence>
<gene>
    <name evidence="2" type="ORF">D0859_16195</name>
</gene>